<gene>
    <name evidence="2" type="ORF">CAAN4_C06128</name>
</gene>
<feature type="compositionally biased region" description="Low complexity" evidence="1">
    <location>
        <begin position="514"/>
        <end position="567"/>
    </location>
</feature>
<feature type="region of interest" description="Disordered" evidence="1">
    <location>
        <begin position="1"/>
        <end position="39"/>
    </location>
</feature>
<feature type="region of interest" description="Disordered" evidence="1">
    <location>
        <begin position="52"/>
        <end position="87"/>
    </location>
</feature>
<proteinExistence type="predicted"/>
<feature type="compositionally biased region" description="Low complexity" evidence="1">
    <location>
        <begin position="148"/>
        <end position="157"/>
    </location>
</feature>
<accession>A0ABP0EDK0</accession>
<name>A0ABP0EDK0_9ASCO</name>
<feature type="compositionally biased region" description="Low complexity" evidence="1">
    <location>
        <begin position="629"/>
        <end position="658"/>
    </location>
</feature>
<feature type="compositionally biased region" description="Low complexity" evidence="1">
    <location>
        <begin position="16"/>
        <end position="27"/>
    </location>
</feature>
<keyword evidence="3" id="KW-1185">Reference proteome</keyword>
<feature type="compositionally biased region" description="Polar residues" evidence="1">
    <location>
        <begin position="28"/>
        <end position="39"/>
    </location>
</feature>
<feature type="compositionally biased region" description="Low complexity" evidence="1">
    <location>
        <begin position="575"/>
        <end position="598"/>
    </location>
</feature>
<dbReference type="EMBL" id="OZ004255">
    <property type="protein sequence ID" value="CAK7900174.1"/>
    <property type="molecule type" value="Genomic_DNA"/>
</dbReference>
<evidence type="ECO:0000313" key="3">
    <source>
        <dbReference type="Proteomes" id="UP001497600"/>
    </source>
</evidence>
<feature type="compositionally biased region" description="Low complexity" evidence="1">
    <location>
        <begin position="71"/>
        <end position="81"/>
    </location>
</feature>
<organism evidence="2 3">
    <name type="scientific">[Candida] anglica</name>
    <dbReference type="NCBI Taxonomy" id="148631"/>
    <lineage>
        <taxon>Eukaryota</taxon>
        <taxon>Fungi</taxon>
        <taxon>Dikarya</taxon>
        <taxon>Ascomycota</taxon>
        <taxon>Saccharomycotina</taxon>
        <taxon>Pichiomycetes</taxon>
        <taxon>Debaryomycetaceae</taxon>
        <taxon>Kurtzmaniella</taxon>
    </lineage>
</organism>
<feature type="region of interest" description="Disordered" evidence="1">
    <location>
        <begin position="108"/>
        <end position="193"/>
    </location>
</feature>
<reference evidence="2 3" key="1">
    <citation type="submission" date="2024-01" db="EMBL/GenBank/DDBJ databases">
        <authorList>
            <consortium name="Genoscope - CEA"/>
            <person name="William W."/>
        </authorList>
    </citation>
    <scope>NUCLEOTIDE SEQUENCE [LARGE SCALE GENOMIC DNA]</scope>
    <source>
        <strain evidence="2 3">29B2s-10</strain>
    </source>
</reference>
<feature type="compositionally biased region" description="Polar residues" evidence="1">
    <location>
        <begin position="686"/>
        <end position="696"/>
    </location>
</feature>
<feature type="compositionally biased region" description="Low complexity" evidence="1">
    <location>
        <begin position="302"/>
        <end position="317"/>
    </location>
</feature>
<feature type="region of interest" description="Disordered" evidence="1">
    <location>
        <begin position="221"/>
        <end position="703"/>
    </location>
</feature>
<protein>
    <submittedName>
        <fullName evidence="2">Uncharacterized protein</fullName>
    </submittedName>
</protein>
<feature type="compositionally biased region" description="Low complexity" evidence="1">
    <location>
        <begin position="470"/>
        <end position="487"/>
    </location>
</feature>
<feature type="compositionally biased region" description="Gly residues" evidence="1">
    <location>
        <begin position="390"/>
        <end position="399"/>
    </location>
</feature>
<feature type="compositionally biased region" description="Polar residues" evidence="1">
    <location>
        <begin position="335"/>
        <end position="346"/>
    </location>
</feature>
<sequence>MASSNPLLEDPSIIQVSSGGTSTVTTTAPTPLNSSLEPSSVLSKLLDSAIAKAATESTPEFEPRSSTNTPSQLSSVSPISSHASNGSRTTYSIDFLMSLRDSPLIENFKVGGKLPDRSFWRAGPKKAAPKEQQASKRRGGKKEKSLAQQQQSQQSQQAPPFHRRGPSVDLDSLPEDKISHLLGETPDELEPEWDSVEVGGDLNMNMGQTVQDFENWKQQMRMEERRLKGEDLVEESPREEVEDGEYEQEKKGNEVENFFSFVKPKEITRKSSTTSNSSSGVEAKSSRFSSFFGGPGPANVKSSPKAASSTTSRTSSAVGTPDEDGQSKFFGLRGSGQSSQPQQNMAKTGGPSGPPGLPPSRMNGPPGIPPGYSPNQGPGVPVASRFMPGTGPGGPGTPGTPGTPGSSVIPPYMQNGRPDPQFTGPPAPGAIPMGGIPLSMGGAGGGPLNNDSFFHSLMSKKGPEVKGDESQSQSSPQQPRNPQPLQQVYGQRSQPPRAQEHAQSPQTQRGSSLQQNTSQAQKQQPAQPQQPQQLQNPSQHQQHQQYQQQPQQQQLPPWMKQFQNLPPGVGPNGPQGPQVPSGPPGQQGANGQQVPNGQRGPNNFSRPPQGFPGNMNGPHPGMYPPGFMPPGMGMPPQFNGQMPPGMAHGPFIGQPGPQGQDGKGPGPNGPNGPNGIPPQHFMNYPQGMQPQGNFQGQMHPKQY</sequence>
<evidence type="ECO:0000313" key="2">
    <source>
        <dbReference type="EMBL" id="CAK7900174.1"/>
    </source>
</evidence>
<feature type="compositionally biased region" description="Basic and acidic residues" evidence="1">
    <location>
        <begin position="221"/>
        <end position="239"/>
    </location>
</feature>
<feature type="compositionally biased region" description="Polar residues" evidence="1">
    <location>
        <begin position="488"/>
        <end position="513"/>
    </location>
</feature>
<evidence type="ECO:0000256" key="1">
    <source>
        <dbReference type="SAM" id="MobiDB-lite"/>
    </source>
</evidence>
<dbReference type="Proteomes" id="UP001497600">
    <property type="component" value="Chromosome C"/>
</dbReference>